<keyword evidence="3 6" id="KW-0812">Transmembrane</keyword>
<proteinExistence type="inferred from homology"/>
<evidence type="ECO:0000313" key="8">
    <source>
        <dbReference type="EMBL" id="MBB2147829.1"/>
    </source>
</evidence>
<keyword evidence="4 6" id="KW-1133">Transmembrane helix</keyword>
<feature type="transmembrane region" description="Helical" evidence="6">
    <location>
        <begin position="6"/>
        <end position="21"/>
    </location>
</feature>
<dbReference type="InterPro" id="IPR050638">
    <property type="entry name" value="AA-Vitamin_Transporters"/>
</dbReference>
<dbReference type="SUPFAM" id="SSF103481">
    <property type="entry name" value="Multidrug resistance efflux transporter EmrE"/>
    <property type="match status" value="2"/>
</dbReference>
<dbReference type="Proteomes" id="UP000636110">
    <property type="component" value="Unassembled WGS sequence"/>
</dbReference>
<keyword evidence="5 6" id="KW-0472">Membrane</keyword>
<feature type="transmembrane region" description="Helical" evidence="6">
    <location>
        <begin position="176"/>
        <end position="197"/>
    </location>
</feature>
<evidence type="ECO:0000256" key="4">
    <source>
        <dbReference type="ARBA" id="ARBA00022989"/>
    </source>
</evidence>
<dbReference type="PANTHER" id="PTHR32322:SF2">
    <property type="entry name" value="EAMA DOMAIN-CONTAINING PROTEIN"/>
    <property type="match status" value="1"/>
</dbReference>
<organism evidence="8 9">
    <name type="scientific">Pedobacter gandavensis</name>
    <dbReference type="NCBI Taxonomy" id="2679963"/>
    <lineage>
        <taxon>Bacteria</taxon>
        <taxon>Pseudomonadati</taxon>
        <taxon>Bacteroidota</taxon>
        <taxon>Sphingobacteriia</taxon>
        <taxon>Sphingobacteriales</taxon>
        <taxon>Sphingobacteriaceae</taxon>
        <taxon>Pedobacter</taxon>
    </lineage>
</organism>
<evidence type="ECO:0000256" key="5">
    <source>
        <dbReference type="ARBA" id="ARBA00023136"/>
    </source>
</evidence>
<keyword evidence="9" id="KW-1185">Reference proteome</keyword>
<reference evidence="8 9" key="1">
    <citation type="submission" date="2019-11" db="EMBL/GenBank/DDBJ databases">
        <title>Description of Pedobacter sp. LMG 31462T.</title>
        <authorList>
            <person name="Carlier A."/>
            <person name="Qi S."/>
            <person name="Vandamme P."/>
        </authorList>
    </citation>
    <scope>NUCLEOTIDE SEQUENCE [LARGE SCALE GENOMIC DNA]</scope>
    <source>
        <strain evidence="8 9">LMG 31462</strain>
    </source>
</reference>
<protein>
    <submittedName>
        <fullName evidence="8">EamA family transporter</fullName>
    </submittedName>
</protein>
<dbReference type="Gene3D" id="1.10.3730.20">
    <property type="match status" value="1"/>
</dbReference>
<evidence type="ECO:0000313" key="9">
    <source>
        <dbReference type="Proteomes" id="UP000636110"/>
    </source>
</evidence>
<evidence type="ECO:0000256" key="2">
    <source>
        <dbReference type="ARBA" id="ARBA00007362"/>
    </source>
</evidence>
<feature type="transmembrane region" description="Helical" evidence="6">
    <location>
        <begin position="91"/>
        <end position="108"/>
    </location>
</feature>
<evidence type="ECO:0000256" key="6">
    <source>
        <dbReference type="SAM" id="Phobius"/>
    </source>
</evidence>
<feature type="transmembrane region" description="Helical" evidence="6">
    <location>
        <begin position="237"/>
        <end position="258"/>
    </location>
</feature>
<comment type="caution">
    <text evidence="8">The sequence shown here is derived from an EMBL/GenBank/DDBJ whole genome shotgun (WGS) entry which is preliminary data.</text>
</comment>
<feature type="domain" description="EamA" evidence="7">
    <location>
        <begin position="2"/>
        <end position="131"/>
    </location>
</feature>
<comment type="subcellular location">
    <subcellularLocation>
        <location evidence="1">Membrane</location>
        <topology evidence="1">Multi-pass membrane protein</topology>
    </subcellularLocation>
</comment>
<evidence type="ECO:0000259" key="7">
    <source>
        <dbReference type="Pfam" id="PF00892"/>
    </source>
</evidence>
<name>A0ABR6ERE3_9SPHI</name>
<dbReference type="InterPro" id="IPR037185">
    <property type="entry name" value="EmrE-like"/>
</dbReference>
<evidence type="ECO:0000256" key="3">
    <source>
        <dbReference type="ARBA" id="ARBA00022692"/>
    </source>
</evidence>
<feature type="transmembrane region" description="Helical" evidence="6">
    <location>
        <begin position="204"/>
        <end position="225"/>
    </location>
</feature>
<dbReference type="PANTHER" id="PTHR32322">
    <property type="entry name" value="INNER MEMBRANE TRANSPORTER"/>
    <property type="match status" value="1"/>
</dbReference>
<feature type="transmembrane region" description="Helical" evidence="6">
    <location>
        <begin position="144"/>
        <end position="164"/>
    </location>
</feature>
<feature type="transmembrane region" description="Helical" evidence="6">
    <location>
        <begin position="28"/>
        <end position="47"/>
    </location>
</feature>
<dbReference type="RefSeq" id="WP_182953202.1">
    <property type="nucleotide sequence ID" value="NZ_WNXC01000001.1"/>
</dbReference>
<comment type="similarity">
    <text evidence="2">Belongs to the EamA transporter family.</text>
</comment>
<sequence length="288" mass="32045">MIYLIVSIFCSVTVAVLLKLARRYKINVLQAITWNYLFAIALSFFFFKPSINDLTTAKISPVYLGLGVLLPLVFWFLGASIRSIGIAKTDIAQRLSLFISILAAYFLFGDQFNTLKILGLCFGFTAIIFTLYRKSKAKTSGGNWLYPLLVFFGFGVIDILFKQIAQIKDLPYTSSLILTFAISFVLSLLAIVYLAVIRKQKLELVNLACGAVLGIFNFGNILFYLKAHRAMAENPSTVFAAMNIGVIILGTLVGIFLFKEKLNKLNYVGLILALIAIIFITLSQFHAI</sequence>
<dbReference type="InterPro" id="IPR000620">
    <property type="entry name" value="EamA_dom"/>
</dbReference>
<feature type="transmembrane region" description="Helical" evidence="6">
    <location>
        <begin position="114"/>
        <end position="132"/>
    </location>
</feature>
<dbReference type="Pfam" id="PF00892">
    <property type="entry name" value="EamA"/>
    <property type="match status" value="1"/>
</dbReference>
<gene>
    <name evidence="8" type="ORF">GM920_02775</name>
</gene>
<feature type="transmembrane region" description="Helical" evidence="6">
    <location>
        <begin position="265"/>
        <end position="285"/>
    </location>
</feature>
<feature type="transmembrane region" description="Helical" evidence="6">
    <location>
        <begin position="59"/>
        <end position="79"/>
    </location>
</feature>
<evidence type="ECO:0000256" key="1">
    <source>
        <dbReference type="ARBA" id="ARBA00004141"/>
    </source>
</evidence>
<dbReference type="EMBL" id="WNXC01000001">
    <property type="protein sequence ID" value="MBB2147829.1"/>
    <property type="molecule type" value="Genomic_DNA"/>
</dbReference>
<accession>A0ABR6ERE3</accession>